<dbReference type="eggNOG" id="COG3829">
    <property type="taxonomic scope" value="Bacteria"/>
</dbReference>
<comment type="caution">
    <text evidence="1">The sequence shown here is derived from an EMBL/GenBank/DDBJ whole genome shotgun (WGS) entry which is preliminary data.</text>
</comment>
<organism evidence="1 2">
    <name type="scientific">Magnetospirillum molischianum DSM 120</name>
    <dbReference type="NCBI Taxonomy" id="1150626"/>
    <lineage>
        <taxon>Bacteria</taxon>
        <taxon>Pseudomonadati</taxon>
        <taxon>Pseudomonadota</taxon>
        <taxon>Alphaproteobacteria</taxon>
        <taxon>Rhodospirillales</taxon>
        <taxon>Rhodospirillaceae</taxon>
        <taxon>Magnetospirillum</taxon>
    </lineage>
</organism>
<protein>
    <submittedName>
        <fullName evidence="1">Putative sensor (PAS) domain for methyl-accepting chemotaxis sensory transducer</fullName>
    </submittedName>
</protein>
<reference evidence="1 2" key="1">
    <citation type="journal article" date="2012" name="J. Bacteriol.">
        <title>Draft Genome Sequence of the Purple Photosynthetic Bacterium Phaeospirillum molischianum DSM120, a Particularly Versatile Bacterium.</title>
        <authorList>
            <person name="Duquesne K."/>
            <person name="Prima V."/>
            <person name="Ji B."/>
            <person name="Rouy Z."/>
            <person name="Medigue C."/>
            <person name="Talla E."/>
            <person name="Sturgis J.N."/>
        </authorList>
    </citation>
    <scope>NUCLEOTIDE SEQUENCE [LARGE SCALE GENOMIC DNA]</scope>
    <source>
        <strain evidence="2">DSM120</strain>
    </source>
</reference>
<dbReference type="AlphaFoldDB" id="H8FQT9"/>
<evidence type="ECO:0000313" key="2">
    <source>
        <dbReference type="Proteomes" id="UP000004169"/>
    </source>
</evidence>
<evidence type="ECO:0000313" key="1">
    <source>
        <dbReference type="EMBL" id="CCG40727.1"/>
    </source>
</evidence>
<sequence>MFAYVLNRTSLGNHYWVLAHVTPSFNTDQQIVGFHSNRRVPDRAALNEVILPLYQKLNDLERQAPDPESGITAADVYLRKMLQEKGVGYDQFIFSL</sequence>
<proteinExistence type="predicted"/>
<name>H8FQT9_MAGML</name>
<gene>
    <name evidence="1" type="ORF">PHAMO_210238</name>
</gene>
<dbReference type="Proteomes" id="UP000004169">
    <property type="component" value="Unassembled WGS sequence"/>
</dbReference>
<dbReference type="EMBL" id="CAHP01000014">
    <property type="protein sequence ID" value="CCG40727.1"/>
    <property type="molecule type" value="Genomic_DNA"/>
</dbReference>
<dbReference type="STRING" id="1150626.PHAMO_210238"/>
<accession>H8FQT9</accession>
<keyword evidence="2" id="KW-1185">Reference proteome</keyword>